<comment type="caution">
    <text evidence="11">The sequence shown here is derived from an EMBL/GenBank/DDBJ whole genome shotgun (WGS) entry which is preliminary data.</text>
</comment>
<evidence type="ECO:0000259" key="10">
    <source>
        <dbReference type="PROSITE" id="PS50089"/>
    </source>
</evidence>
<feature type="domain" description="RING-type" evidence="10">
    <location>
        <begin position="404"/>
        <end position="445"/>
    </location>
</feature>
<evidence type="ECO:0000256" key="9">
    <source>
        <dbReference type="SAM" id="MobiDB-lite"/>
    </source>
</evidence>
<feature type="region of interest" description="Disordered" evidence="9">
    <location>
        <begin position="77"/>
        <end position="105"/>
    </location>
</feature>
<keyword evidence="7" id="KW-0862">Zinc</keyword>
<keyword evidence="12" id="KW-1185">Reference proteome</keyword>
<evidence type="ECO:0000256" key="6">
    <source>
        <dbReference type="ARBA" id="ARBA00022786"/>
    </source>
</evidence>
<keyword evidence="3" id="KW-0808">Transferase</keyword>
<dbReference type="EMBL" id="JACMSC010000021">
    <property type="protein sequence ID" value="KAG6469749.1"/>
    <property type="molecule type" value="Genomic_DNA"/>
</dbReference>
<evidence type="ECO:0000256" key="7">
    <source>
        <dbReference type="ARBA" id="ARBA00022833"/>
    </source>
</evidence>
<feature type="compositionally biased region" description="Polar residues" evidence="9">
    <location>
        <begin position="161"/>
        <end position="181"/>
    </location>
</feature>
<dbReference type="Proteomes" id="UP000734854">
    <property type="component" value="Unassembled WGS sequence"/>
</dbReference>
<reference evidence="11 12" key="1">
    <citation type="submission" date="2020-08" db="EMBL/GenBank/DDBJ databases">
        <title>Plant Genome Project.</title>
        <authorList>
            <person name="Zhang R.-G."/>
        </authorList>
    </citation>
    <scope>NUCLEOTIDE SEQUENCE [LARGE SCALE GENOMIC DNA]</scope>
    <source>
        <tissue evidence="11">Rhizome</tissue>
    </source>
</reference>
<dbReference type="Pfam" id="PF13639">
    <property type="entry name" value="zf-RING_2"/>
    <property type="match status" value="1"/>
</dbReference>
<dbReference type="GO" id="GO:0008270">
    <property type="term" value="F:zinc ion binding"/>
    <property type="evidence" value="ECO:0007669"/>
    <property type="project" value="UniProtKB-KW"/>
</dbReference>
<dbReference type="SUPFAM" id="SSF57850">
    <property type="entry name" value="RING/U-box"/>
    <property type="match status" value="1"/>
</dbReference>
<evidence type="ECO:0000256" key="8">
    <source>
        <dbReference type="PROSITE-ProRule" id="PRU00175"/>
    </source>
</evidence>
<evidence type="ECO:0000313" key="11">
    <source>
        <dbReference type="EMBL" id="KAG6469749.1"/>
    </source>
</evidence>
<protein>
    <recommendedName>
        <fullName evidence="2">RING-type E3 ubiquitin transferase</fullName>
        <ecNumber evidence="2">2.3.2.27</ecNumber>
    </recommendedName>
</protein>
<feature type="compositionally biased region" description="Basic and acidic residues" evidence="9">
    <location>
        <begin position="92"/>
        <end position="105"/>
    </location>
</feature>
<comment type="catalytic activity">
    <reaction evidence="1">
        <text>S-ubiquitinyl-[E2 ubiquitin-conjugating enzyme]-L-cysteine + [acceptor protein]-L-lysine = [E2 ubiquitin-conjugating enzyme]-L-cysteine + N(6)-ubiquitinyl-[acceptor protein]-L-lysine.</text>
        <dbReference type="EC" id="2.3.2.27"/>
    </reaction>
</comment>
<feature type="compositionally biased region" description="Polar residues" evidence="9">
    <location>
        <begin position="258"/>
        <end position="280"/>
    </location>
</feature>
<dbReference type="InterPro" id="IPR001841">
    <property type="entry name" value="Znf_RING"/>
</dbReference>
<dbReference type="PANTHER" id="PTHR22937:SF136">
    <property type="entry name" value="RING-TYPE E3 UBIQUITIN TRANSFERASE"/>
    <property type="match status" value="1"/>
</dbReference>
<dbReference type="PANTHER" id="PTHR22937">
    <property type="entry name" value="E3 UBIQUITIN-PROTEIN LIGASE RNF165"/>
    <property type="match status" value="1"/>
</dbReference>
<dbReference type="Gene3D" id="3.30.40.10">
    <property type="entry name" value="Zinc/RING finger domain, C3HC4 (zinc finger)"/>
    <property type="match status" value="1"/>
</dbReference>
<dbReference type="GO" id="GO:0061630">
    <property type="term" value="F:ubiquitin protein ligase activity"/>
    <property type="evidence" value="ECO:0007669"/>
    <property type="project" value="UniProtKB-EC"/>
</dbReference>
<evidence type="ECO:0000313" key="12">
    <source>
        <dbReference type="Proteomes" id="UP000734854"/>
    </source>
</evidence>
<proteinExistence type="predicted"/>
<feature type="region of interest" description="Disordered" evidence="9">
    <location>
        <begin position="223"/>
        <end position="326"/>
    </location>
</feature>
<evidence type="ECO:0000256" key="3">
    <source>
        <dbReference type="ARBA" id="ARBA00022679"/>
    </source>
</evidence>
<gene>
    <name evidence="11" type="ORF">ZIOFF_070680</name>
</gene>
<feature type="region of interest" description="Disordered" evidence="9">
    <location>
        <begin position="153"/>
        <end position="192"/>
    </location>
</feature>
<evidence type="ECO:0000256" key="1">
    <source>
        <dbReference type="ARBA" id="ARBA00000900"/>
    </source>
</evidence>
<keyword evidence="6" id="KW-0833">Ubl conjugation pathway</keyword>
<dbReference type="InterPro" id="IPR013083">
    <property type="entry name" value="Znf_RING/FYVE/PHD"/>
</dbReference>
<accession>A0A8J5C7F2</accession>
<feature type="compositionally biased region" description="Low complexity" evidence="9">
    <location>
        <begin position="224"/>
        <end position="256"/>
    </location>
</feature>
<organism evidence="11 12">
    <name type="scientific">Zingiber officinale</name>
    <name type="common">Ginger</name>
    <name type="synonym">Amomum zingiber</name>
    <dbReference type="NCBI Taxonomy" id="94328"/>
    <lineage>
        <taxon>Eukaryota</taxon>
        <taxon>Viridiplantae</taxon>
        <taxon>Streptophyta</taxon>
        <taxon>Embryophyta</taxon>
        <taxon>Tracheophyta</taxon>
        <taxon>Spermatophyta</taxon>
        <taxon>Magnoliopsida</taxon>
        <taxon>Liliopsida</taxon>
        <taxon>Zingiberales</taxon>
        <taxon>Zingiberaceae</taxon>
        <taxon>Zingiber</taxon>
    </lineage>
</organism>
<dbReference type="SMART" id="SM00184">
    <property type="entry name" value="RING"/>
    <property type="match status" value="1"/>
</dbReference>
<evidence type="ECO:0000256" key="5">
    <source>
        <dbReference type="ARBA" id="ARBA00022771"/>
    </source>
</evidence>
<evidence type="ECO:0000256" key="2">
    <source>
        <dbReference type="ARBA" id="ARBA00012483"/>
    </source>
</evidence>
<dbReference type="PROSITE" id="PS50089">
    <property type="entry name" value="ZF_RING_2"/>
    <property type="match status" value="1"/>
</dbReference>
<sequence length="452" mass="49435">MMEDSRGRKTACGIIISKGGCSITYREQKCHDRSIRYCSRLGCCASLHSKKHVAEQEKKSLRSSSFKSLSSIGFKEPRLEQRSNEDVAESSRSLDAKCSDSNRRLGKKEKSPCLVLKPLVESAKIRRCSENATVGVGSCSMKLSSRSIKELSRHPRYRLGENSSKSRGITMSPSQTLPDMSSRSKEHGMNNLGQADASDLLMSNLNSATSAIGRIENVSRRFVRSGGSRGKSITLSSKGANSGSSSTGSSSLSVTLRENLTSHQNSRGSRNKSASLSVASVRTRHAPNPSIRTRPLGLVDRSGPMLTDPLSELRTGQRSSRSLRDGYPRLNTESIAEVLLELESEQDEVTFISLQELLALGEKIGTVSTALTEEALSKCLKRSKYVPISSIPGLSSLSESNAKCTICQEEWMVDDELGTLGCEHFYHVQCIDQWLRLKNWCPICKASVSPTS</sequence>
<dbReference type="AlphaFoldDB" id="A0A8J5C7F2"/>
<dbReference type="InterPro" id="IPR045191">
    <property type="entry name" value="MBR1/2-like"/>
</dbReference>
<keyword evidence="5 8" id="KW-0863">Zinc-finger</keyword>
<keyword evidence="4" id="KW-0479">Metal-binding</keyword>
<name>A0A8J5C7F2_ZINOF</name>
<dbReference type="EC" id="2.3.2.27" evidence="2"/>
<evidence type="ECO:0000256" key="4">
    <source>
        <dbReference type="ARBA" id="ARBA00022723"/>
    </source>
</evidence>